<keyword evidence="4" id="KW-0572">Peptidoglycan-anchor</keyword>
<dbReference type="PANTHER" id="PTHR37397">
    <property type="entry name" value="SI:CH211-183D21.1"/>
    <property type="match status" value="1"/>
</dbReference>
<dbReference type="InterPro" id="IPR001322">
    <property type="entry name" value="Lamin_tail_dom"/>
</dbReference>
<keyword evidence="6" id="KW-1133">Transmembrane helix</keyword>
<dbReference type="Pfam" id="PF13449">
    <property type="entry name" value="Phytase-like"/>
    <property type="match status" value="1"/>
</dbReference>
<comment type="caution">
    <text evidence="10">The sequence shown here is derived from an EMBL/GenBank/DDBJ whole genome shotgun (WGS) entry which is preliminary data.</text>
</comment>
<keyword evidence="6" id="KW-0472">Membrane</keyword>
<feature type="compositionally biased region" description="Acidic residues" evidence="5">
    <location>
        <begin position="176"/>
        <end position="187"/>
    </location>
</feature>
<feature type="domain" description="LTD" evidence="9">
    <location>
        <begin position="24"/>
        <end position="146"/>
    </location>
</feature>
<dbReference type="SUPFAM" id="SSF63825">
    <property type="entry name" value="YWTD domain"/>
    <property type="match status" value="1"/>
</dbReference>
<evidence type="ECO:0000256" key="3">
    <source>
        <dbReference type="ARBA" id="ARBA00022729"/>
    </source>
</evidence>
<dbReference type="EMBL" id="JAGTTM010000002">
    <property type="protein sequence ID" value="MCC2029597.1"/>
    <property type="molecule type" value="Genomic_DNA"/>
</dbReference>
<dbReference type="Gene3D" id="2.60.40.1260">
    <property type="entry name" value="Lamin Tail domain"/>
    <property type="match status" value="4"/>
</dbReference>
<dbReference type="InterPro" id="IPR019931">
    <property type="entry name" value="LPXTG_anchor"/>
</dbReference>
<proteinExistence type="predicted"/>
<dbReference type="Pfam" id="PF00932">
    <property type="entry name" value="LTD"/>
    <property type="match status" value="3"/>
</dbReference>
<feature type="compositionally biased region" description="Gly residues" evidence="5">
    <location>
        <begin position="890"/>
        <end position="904"/>
    </location>
</feature>
<feature type="domain" description="LTD" evidence="9">
    <location>
        <begin position="186"/>
        <end position="303"/>
    </location>
</feature>
<sequence length="1063" mass="108402">MSRLSRGLAASMVCALGAAALLAAPTAALADAEPLGVRINEVVSSGGSPDDWVEFYNYSEASVDLSGYVLQDDSSNNPYTIPEGTVVEAGGFFVFDTLKDGEGDFDFGLGKGDSVRLFAPGDANGESPLLQATWPADTRAAPSWGANGDGAAVAYEMTAEATKGAANVFPVAGEPGEGEPGEGEPGEGETGAGEPGSVVLNEVDSGPADWVELYNPGDESFDLSGYEIRDNSDDHRWAFLPGTSMAGGEFLVVEATTIGLVGVAEARFDAPIGIGSADEIRLFDANGSLVDRTGAWEGHANIDGDEIAATLARCPDGTGDFVLAYATPGAANECVPPTIAINEIDSNGAPDWAEIVNTGTEPVDISGWTLMDNDPTGHAADVMPLAEGTILEPGAYFVFNGTDHFTFGLGGGDTVTIRDANGRTVAEHAYAAHAEGFWARCADGTGDFVDVAVSTPGSRNACGNPVRINEVESDDEPDWVELVNPTAEVLDVAGIVVKDDDDAHAYTIAAGTSIPANGYLVIDDLDFGIGKDDTVRVFDGEQLVDSTSWGAAHATPTWGRCPDTTGTFAATAESTPGAANVCAGEIAVSSWPGSQDVRVVDTAPTLLEDSSGLDVQVTDEGAFLWAVDNGTGTIWKLAASADGSVEFAEGWTEGKRVRFQKDADNPSAAGPDTEGITVDGAGLVYVASERDNSAKGVNQNTILQVDPNAAGPDLVALTEWDLTAQLPAVGANLGIEAVEWIPDAALAGKLYDDNTKAPYEAASYAGDGLFFVAVEDGGGVYAFALAAGGFATLVSTIDPGLAGVMSLDYDSVLGVLWAVCDDGCGGKSAQLSFNGTDKPGVAHFARPAGMPDINNEGFATAPASLSQDGQRPVWWFADGYTSEALRTGTLPGGDAGGENPGGNPGESAGETPGTPADGGSQPGPSVEPLPGTALVDGNRGGATVSQSVVAPGDDVTITVGAQHAGVEAEVFMYSDPVFLAAGALNAAGAITVTIPADAPAGKHRLAVYSADGELLGWADIEVRSGAALATTGAEISIGSLVLGLGLVLAGALALTLRRRAQQA</sequence>
<keyword evidence="2" id="KW-0964">Secreted</keyword>
<dbReference type="PANTHER" id="PTHR37397:SF1">
    <property type="entry name" value="LTD DOMAIN-CONTAINING PROTEIN"/>
    <property type="match status" value="1"/>
</dbReference>
<keyword evidence="6" id="KW-0812">Transmembrane</keyword>
<dbReference type="InterPro" id="IPR027372">
    <property type="entry name" value="Phytase-like_dom"/>
</dbReference>
<feature type="region of interest" description="Disordered" evidence="5">
    <location>
        <begin position="170"/>
        <end position="197"/>
    </location>
</feature>
<dbReference type="PROSITE" id="PS50847">
    <property type="entry name" value="GRAM_POS_ANCHORING"/>
    <property type="match status" value="1"/>
</dbReference>
<organism evidence="10 11">
    <name type="scientific">Microbacterium tenebrionis</name>
    <dbReference type="NCBI Taxonomy" id="2830665"/>
    <lineage>
        <taxon>Bacteria</taxon>
        <taxon>Bacillati</taxon>
        <taxon>Actinomycetota</taxon>
        <taxon>Actinomycetes</taxon>
        <taxon>Micrococcales</taxon>
        <taxon>Microbacteriaceae</taxon>
        <taxon>Microbacterium</taxon>
    </lineage>
</organism>
<dbReference type="PROSITE" id="PS51841">
    <property type="entry name" value="LTD"/>
    <property type="match status" value="4"/>
</dbReference>
<name>A0A9X1LPV5_9MICO</name>
<feature type="domain" description="LTD" evidence="9">
    <location>
        <begin position="453"/>
        <end position="551"/>
    </location>
</feature>
<evidence type="ECO:0000313" key="11">
    <source>
        <dbReference type="Proteomes" id="UP001139289"/>
    </source>
</evidence>
<evidence type="ECO:0000256" key="4">
    <source>
        <dbReference type="ARBA" id="ARBA00023088"/>
    </source>
</evidence>
<evidence type="ECO:0000259" key="9">
    <source>
        <dbReference type="PROSITE" id="PS51841"/>
    </source>
</evidence>
<dbReference type="RefSeq" id="WP_227530634.1">
    <property type="nucleotide sequence ID" value="NZ_JAGTTM010000002.1"/>
</dbReference>
<dbReference type="SUPFAM" id="SSF74853">
    <property type="entry name" value="Lamin A/C globular tail domain"/>
    <property type="match status" value="4"/>
</dbReference>
<protein>
    <submittedName>
        <fullName evidence="10">Lamin tail domain-containing protein</fullName>
    </submittedName>
</protein>
<evidence type="ECO:0000256" key="7">
    <source>
        <dbReference type="SAM" id="SignalP"/>
    </source>
</evidence>
<gene>
    <name evidence="10" type="ORF">KEC56_08710</name>
</gene>
<feature type="region of interest" description="Disordered" evidence="5">
    <location>
        <begin position="886"/>
        <end position="947"/>
    </location>
</feature>
<keyword evidence="3 7" id="KW-0732">Signal</keyword>
<dbReference type="AlphaFoldDB" id="A0A9X1LPV5"/>
<keyword evidence="1" id="KW-0134">Cell wall</keyword>
<feature type="domain" description="LTD" evidence="9">
    <location>
        <begin position="327"/>
        <end position="432"/>
    </location>
</feature>
<feature type="transmembrane region" description="Helical" evidence="6">
    <location>
        <begin position="1037"/>
        <end position="1056"/>
    </location>
</feature>
<feature type="domain" description="Gram-positive cocci surface proteins LPxTG" evidence="8">
    <location>
        <begin position="1028"/>
        <end position="1063"/>
    </location>
</feature>
<evidence type="ECO:0000256" key="5">
    <source>
        <dbReference type="SAM" id="MobiDB-lite"/>
    </source>
</evidence>
<dbReference type="Proteomes" id="UP001139289">
    <property type="component" value="Unassembled WGS sequence"/>
</dbReference>
<feature type="chain" id="PRO_5040879849" evidence="7">
    <location>
        <begin position="31"/>
        <end position="1063"/>
    </location>
</feature>
<feature type="signal peptide" evidence="7">
    <location>
        <begin position="1"/>
        <end position="30"/>
    </location>
</feature>
<evidence type="ECO:0000259" key="8">
    <source>
        <dbReference type="PROSITE" id="PS50847"/>
    </source>
</evidence>
<keyword evidence="11" id="KW-1185">Reference proteome</keyword>
<evidence type="ECO:0000256" key="1">
    <source>
        <dbReference type="ARBA" id="ARBA00022512"/>
    </source>
</evidence>
<accession>A0A9X1LPV5</accession>
<reference evidence="10" key="1">
    <citation type="submission" date="2021-04" db="EMBL/GenBank/DDBJ databases">
        <title>Microbacterium tenobrionis sp. nov. and Microbacterium allomyrinae sp. nov., isolated from larvae of Tenobrio molitor and Allomyrina dichotoma, respectively.</title>
        <authorList>
            <person name="Lee S.D."/>
        </authorList>
    </citation>
    <scope>NUCLEOTIDE SEQUENCE</scope>
    <source>
        <strain evidence="10">YMB-B2</strain>
    </source>
</reference>
<evidence type="ECO:0000256" key="6">
    <source>
        <dbReference type="SAM" id="Phobius"/>
    </source>
</evidence>
<dbReference type="InterPro" id="IPR036415">
    <property type="entry name" value="Lamin_tail_dom_sf"/>
</dbReference>
<evidence type="ECO:0000256" key="2">
    <source>
        <dbReference type="ARBA" id="ARBA00022525"/>
    </source>
</evidence>
<evidence type="ECO:0000313" key="10">
    <source>
        <dbReference type="EMBL" id="MCC2029597.1"/>
    </source>
</evidence>